<dbReference type="GO" id="GO:0042281">
    <property type="term" value="F:dolichyl pyrophosphate Man9GlcNAc2 alpha-1,3-glucosyltransferase activity"/>
    <property type="evidence" value="ECO:0007669"/>
    <property type="project" value="TreeGrafter"/>
</dbReference>
<dbReference type="InParanoid" id="A0A077ZVX3"/>
<dbReference type="EC" id="2.4.1.-" evidence="10"/>
<comment type="similarity">
    <text evidence="3 10">Belongs to the ALG6/ALG8 glucosyltransferase family.</text>
</comment>
<evidence type="ECO:0000313" key="11">
    <source>
        <dbReference type="EMBL" id="CDW74024.1"/>
    </source>
</evidence>
<evidence type="ECO:0000256" key="9">
    <source>
        <dbReference type="ARBA" id="ARBA00023136"/>
    </source>
</evidence>
<protein>
    <recommendedName>
        <fullName evidence="10">Alpha-1,3-glucosyltransferase</fullName>
        <ecNumber evidence="10">2.4.1.-</ecNumber>
    </recommendedName>
</protein>
<proteinExistence type="inferred from homology"/>
<evidence type="ECO:0000256" key="8">
    <source>
        <dbReference type="ARBA" id="ARBA00022989"/>
    </source>
</evidence>
<dbReference type="AlphaFoldDB" id="A0A077ZVX3"/>
<keyword evidence="8 10" id="KW-1133">Transmembrane helix</keyword>
<evidence type="ECO:0000256" key="3">
    <source>
        <dbReference type="ARBA" id="ARBA00008715"/>
    </source>
</evidence>
<keyword evidence="4 10" id="KW-0328">Glycosyltransferase</keyword>
<dbReference type="OMA" id="RVYMRAT"/>
<keyword evidence="12" id="KW-1185">Reference proteome</keyword>
<feature type="transmembrane region" description="Helical" evidence="10">
    <location>
        <begin position="95"/>
        <end position="113"/>
    </location>
</feature>
<feature type="transmembrane region" description="Helical" evidence="10">
    <location>
        <begin position="175"/>
        <end position="202"/>
    </location>
</feature>
<dbReference type="OrthoDB" id="312699at2759"/>
<keyword evidence="9 10" id="KW-0472">Membrane</keyword>
<dbReference type="InterPro" id="IPR004856">
    <property type="entry name" value="Glyco_trans_ALG6/ALG8"/>
</dbReference>
<accession>A0A077ZVX3</accession>
<evidence type="ECO:0000256" key="6">
    <source>
        <dbReference type="ARBA" id="ARBA00022692"/>
    </source>
</evidence>
<feature type="transmembrane region" description="Helical" evidence="10">
    <location>
        <begin position="295"/>
        <end position="315"/>
    </location>
</feature>
<dbReference type="UniPathway" id="UPA00378"/>
<dbReference type="PANTHER" id="PTHR12413">
    <property type="entry name" value="DOLICHYL GLYCOSYLTRANSFERASE"/>
    <property type="match status" value="1"/>
</dbReference>
<evidence type="ECO:0000256" key="2">
    <source>
        <dbReference type="ARBA" id="ARBA00004922"/>
    </source>
</evidence>
<keyword evidence="7 10" id="KW-0256">Endoplasmic reticulum</keyword>
<evidence type="ECO:0000256" key="10">
    <source>
        <dbReference type="RuleBase" id="RU363110"/>
    </source>
</evidence>
<name>A0A077ZVX3_STYLE</name>
<dbReference type="GO" id="GO:0005789">
    <property type="term" value="C:endoplasmic reticulum membrane"/>
    <property type="evidence" value="ECO:0007669"/>
    <property type="project" value="UniProtKB-SubCell"/>
</dbReference>
<evidence type="ECO:0000256" key="7">
    <source>
        <dbReference type="ARBA" id="ARBA00022824"/>
    </source>
</evidence>
<feature type="transmembrane region" description="Helical" evidence="10">
    <location>
        <begin position="222"/>
        <end position="245"/>
    </location>
</feature>
<organism evidence="11 12">
    <name type="scientific">Stylonychia lemnae</name>
    <name type="common">Ciliate</name>
    <dbReference type="NCBI Taxonomy" id="5949"/>
    <lineage>
        <taxon>Eukaryota</taxon>
        <taxon>Sar</taxon>
        <taxon>Alveolata</taxon>
        <taxon>Ciliophora</taxon>
        <taxon>Intramacronucleata</taxon>
        <taxon>Spirotrichea</taxon>
        <taxon>Stichotrichia</taxon>
        <taxon>Sporadotrichida</taxon>
        <taxon>Oxytrichidae</taxon>
        <taxon>Stylonychinae</taxon>
        <taxon>Stylonychia</taxon>
    </lineage>
</organism>
<sequence>MFRASLSLTPYSGEDGAPKYGDFECHRTWMEVTYNLPISQWYNDTPYSNSSYWPIDYPPLCAYTHLGMASIISLFQPQAIQLGLSKGYDKGQYRALMGFFIMIFELLVFIPALEKVLDFYYSDKSKTTRNLYLLANLCITPIFYIDHGHFQPNSVMHGLVLWAIYYMFQSKIEKAVIFMVLAVNFKQMALYYGLPFGVYALMLLYKDSTQVSSNFLGRTGYIFGRVIILIAVFIGTFLVVYLPFFQASGLPGVQQILIRIFPVKRGLFENNVASFWCVLHNFYKVKFIYDQPAQIKIAAVATILGCIPSVIYLMRTPNNKQFLFALFNVSMSFFMFSFHVHEKQILLPLLIFGLLIHDFRHYFTFTVTVGNFSLAKLYLMDHNQISYFPMTFGFFYIGKMFDSFMINNFKVPAKEINILLYDDEFQIQNDNKDQKQIWISWLILRLRNTLCSLGVLFMIGFHICKTLFPPSEKLFDLYWAINNAFSFATFALVLVYSHSLMHENKNN</sequence>
<dbReference type="Proteomes" id="UP000039865">
    <property type="component" value="Unassembled WGS sequence"/>
</dbReference>
<evidence type="ECO:0000313" key="12">
    <source>
        <dbReference type="Proteomes" id="UP000039865"/>
    </source>
</evidence>
<feature type="transmembrane region" description="Helical" evidence="10">
    <location>
        <begin position="361"/>
        <end position="379"/>
    </location>
</feature>
<keyword evidence="6 10" id="KW-0812">Transmembrane</keyword>
<dbReference type="Pfam" id="PF03155">
    <property type="entry name" value="Alg6_Alg8"/>
    <property type="match status" value="1"/>
</dbReference>
<comment type="subcellular location">
    <subcellularLocation>
        <location evidence="1 10">Endoplasmic reticulum membrane</location>
        <topology evidence="1 10">Multi-pass membrane protein</topology>
    </subcellularLocation>
</comment>
<comment type="pathway">
    <text evidence="2 10">Protein modification; protein glycosylation.</text>
</comment>
<feature type="transmembrane region" description="Helical" evidence="10">
    <location>
        <begin position="450"/>
        <end position="471"/>
    </location>
</feature>
<feature type="transmembrane region" description="Helical" evidence="10">
    <location>
        <begin position="322"/>
        <end position="341"/>
    </location>
</feature>
<reference evidence="11 12" key="1">
    <citation type="submission" date="2014-06" db="EMBL/GenBank/DDBJ databases">
        <authorList>
            <person name="Swart Estienne"/>
        </authorList>
    </citation>
    <scope>NUCLEOTIDE SEQUENCE [LARGE SCALE GENOMIC DNA]</scope>
    <source>
        <strain evidence="11 12">130c</strain>
    </source>
</reference>
<dbReference type="EMBL" id="CCKQ01002927">
    <property type="protein sequence ID" value="CDW74024.1"/>
    <property type="molecule type" value="Genomic_DNA"/>
</dbReference>
<evidence type="ECO:0000256" key="4">
    <source>
        <dbReference type="ARBA" id="ARBA00022676"/>
    </source>
</evidence>
<keyword evidence="5 10" id="KW-0808">Transferase</keyword>
<feature type="transmembrane region" description="Helical" evidence="10">
    <location>
        <begin position="477"/>
        <end position="496"/>
    </location>
</feature>
<dbReference type="PANTHER" id="PTHR12413:SF1">
    <property type="entry name" value="DOLICHYL PYROPHOSPHATE MAN9GLCNAC2 ALPHA-1,3-GLUCOSYLTRANSFERASE"/>
    <property type="match status" value="1"/>
</dbReference>
<gene>
    <name evidence="11" type="primary">Contig7333.g7832</name>
    <name evidence="11" type="ORF">STYLEM_3016</name>
</gene>
<evidence type="ECO:0000256" key="1">
    <source>
        <dbReference type="ARBA" id="ARBA00004477"/>
    </source>
</evidence>
<evidence type="ECO:0000256" key="5">
    <source>
        <dbReference type="ARBA" id="ARBA00022679"/>
    </source>
</evidence>